<feature type="transmembrane region" description="Helical" evidence="1">
    <location>
        <begin position="105"/>
        <end position="122"/>
    </location>
</feature>
<dbReference type="OrthoDB" id="2792702at2759"/>
<proteinExistence type="predicted"/>
<dbReference type="InterPro" id="IPR045339">
    <property type="entry name" value="DUF6534"/>
</dbReference>
<feature type="transmembrane region" description="Helical" evidence="1">
    <location>
        <begin position="134"/>
        <end position="155"/>
    </location>
</feature>
<reference evidence="3 4" key="1">
    <citation type="journal article" date="2019" name="Nat. Ecol. Evol.">
        <title>Megaphylogeny resolves global patterns of mushroom evolution.</title>
        <authorList>
            <person name="Varga T."/>
            <person name="Krizsan K."/>
            <person name="Foldi C."/>
            <person name="Dima B."/>
            <person name="Sanchez-Garcia M."/>
            <person name="Sanchez-Ramirez S."/>
            <person name="Szollosi G.J."/>
            <person name="Szarkandi J.G."/>
            <person name="Papp V."/>
            <person name="Albert L."/>
            <person name="Andreopoulos W."/>
            <person name="Angelini C."/>
            <person name="Antonin V."/>
            <person name="Barry K.W."/>
            <person name="Bougher N.L."/>
            <person name="Buchanan P."/>
            <person name="Buyck B."/>
            <person name="Bense V."/>
            <person name="Catcheside P."/>
            <person name="Chovatia M."/>
            <person name="Cooper J."/>
            <person name="Damon W."/>
            <person name="Desjardin D."/>
            <person name="Finy P."/>
            <person name="Geml J."/>
            <person name="Haridas S."/>
            <person name="Hughes K."/>
            <person name="Justo A."/>
            <person name="Karasinski D."/>
            <person name="Kautmanova I."/>
            <person name="Kiss B."/>
            <person name="Kocsube S."/>
            <person name="Kotiranta H."/>
            <person name="LaButti K.M."/>
            <person name="Lechner B.E."/>
            <person name="Liimatainen K."/>
            <person name="Lipzen A."/>
            <person name="Lukacs Z."/>
            <person name="Mihaltcheva S."/>
            <person name="Morgado L.N."/>
            <person name="Niskanen T."/>
            <person name="Noordeloos M.E."/>
            <person name="Ohm R.A."/>
            <person name="Ortiz-Santana B."/>
            <person name="Ovrebo C."/>
            <person name="Racz N."/>
            <person name="Riley R."/>
            <person name="Savchenko A."/>
            <person name="Shiryaev A."/>
            <person name="Soop K."/>
            <person name="Spirin V."/>
            <person name="Szebenyi C."/>
            <person name="Tomsovsky M."/>
            <person name="Tulloss R.E."/>
            <person name="Uehling J."/>
            <person name="Grigoriev I.V."/>
            <person name="Vagvolgyi C."/>
            <person name="Papp T."/>
            <person name="Martin F.M."/>
            <person name="Miettinen O."/>
            <person name="Hibbett D.S."/>
            <person name="Nagy L.G."/>
        </authorList>
    </citation>
    <scope>NUCLEOTIDE SEQUENCE [LARGE SCALE GENOMIC DNA]</scope>
    <source>
        <strain evidence="3 4">CBS 962.96</strain>
    </source>
</reference>
<feature type="transmembrane region" description="Helical" evidence="1">
    <location>
        <begin position="193"/>
        <end position="217"/>
    </location>
</feature>
<feature type="transmembrane region" description="Helical" evidence="1">
    <location>
        <begin position="238"/>
        <end position="257"/>
    </location>
</feature>
<dbReference type="PANTHER" id="PTHR40465">
    <property type="entry name" value="CHROMOSOME 1, WHOLE GENOME SHOTGUN SEQUENCE"/>
    <property type="match status" value="1"/>
</dbReference>
<gene>
    <name evidence="3" type="ORF">K435DRAFT_859396</name>
</gene>
<dbReference type="Pfam" id="PF20152">
    <property type="entry name" value="DUF6534"/>
    <property type="match status" value="1"/>
</dbReference>
<evidence type="ECO:0000259" key="2">
    <source>
        <dbReference type="Pfam" id="PF20152"/>
    </source>
</evidence>
<name>A0A4S8M133_DENBC</name>
<dbReference type="EMBL" id="ML179196">
    <property type="protein sequence ID" value="THU95610.1"/>
    <property type="molecule type" value="Genomic_DNA"/>
</dbReference>
<dbReference type="AlphaFoldDB" id="A0A4S8M133"/>
<dbReference type="PANTHER" id="PTHR40465:SF1">
    <property type="entry name" value="DUF6534 DOMAIN-CONTAINING PROTEIN"/>
    <property type="match status" value="1"/>
</dbReference>
<keyword evidence="1" id="KW-0472">Membrane</keyword>
<keyword evidence="4" id="KW-1185">Reference proteome</keyword>
<feature type="transmembrane region" description="Helical" evidence="1">
    <location>
        <begin position="29"/>
        <end position="51"/>
    </location>
</feature>
<sequence>MATPIAAPPSIPFTCLPTGCDITSLAGSIYWGVAVSTAIFGSNLVLGWTYANNNTDHWILRIAVATLFILDGVSTGFDHRFVVQYLIVNFGSLINLQGSVDPSQAIGYLLTQIVIFIVQIFFASRIYLLRRTHWIVTATVVALAVASFAAGLGAFDLLLFRCDWLTVNAKVGNIHELNNASLTDTVNSNVSKIAFGICSSLAALCDIIVTAALFFTFQQSKTGFKRTNSMIQRLIQYAIGRGILVAIFPICHVSVYLASSQKGKVNMNWMPFIFIVGKVYIMTMLVMLNSRASIRNEGGDVVTTSGMSYATGTTDRFQSIATPALNSIAARSESDLELKNYSGSNGHSTVVADQNTYDLRDQSKGVYVTKNTISV</sequence>
<dbReference type="Proteomes" id="UP000297245">
    <property type="component" value="Unassembled WGS sequence"/>
</dbReference>
<feature type="transmembrane region" description="Helical" evidence="1">
    <location>
        <begin position="269"/>
        <end position="288"/>
    </location>
</feature>
<evidence type="ECO:0000313" key="4">
    <source>
        <dbReference type="Proteomes" id="UP000297245"/>
    </source>
</evidence>
<accession>A0A4S8M133</accession>
<keyword evidence="1" id="KW-1133">Transmembrane helix</keyword>
<feature type="transmembrane region" description="Helical" evidence="1">
    <location>
        <begin position="58"/>
        <end position="77"/>
    </location>
</feature>
<evidence type="ECO:0000256" key="1">
    <source>
        <dbReference type="SAM" id="Phobius"/>
    </source>
</evidence>
<feature type="domain" description="DUF6534" evidence="2">
    <location>
        <begin position="202"/>
        <end position="293"/>
    </location>
</feature>
<keyword evidence="1" id="KW-0812">Transmembrane</keyword>
<evidence type="ECO:0000313" key="3">
    <source>
        <dbReference type="EMBL" id="THU95610.1"/>
    </source>
</evidence>
<organism evidence="3 4">
    <name type="scientific">Dendrothele bispora (strain CBS 962.96)</name>
    <dbReference type="NCBI Taxonomy" id="1314807"/>
    <lineage>
        <taxon>Eukaryota</taxon>
        <taxon>Fungi</taxon>
        <taxon>Dikarya</taxon>
        <taxon>Basidiomycota</taxon>
        <taxon>Agaricomycotina</taxon>
        <taxon>Agaricomycetes</taxon>
        <taxon>Agaricomycetidae</taxon>
        <taxon>Agaricales</taxon>
        <taxon>Agaricales incertae sedis</taxon>
        <taxon>Dendrothele</taxon>
    </lineage>
</organism>
<protein>
    <recommendedName>
        <fullName evidence="2">DUF6534 domain-containing protein</fullName>
    </recommendedName>
</protein>